<feature type="transmembrane region" description="Helical" evidence="2">
    <location>
        <begin position="47"/>
        <end position="73"/>
    </location>
</feature>
<feature type="compositionally biased region" description="Low complexity" evidence="1">
    <location>
        <begin position="150"/>
        <end position="162"/>
    </location>
</feature>
<name>A0ABT6DQR5_9BACT</name>
<evidence type="ECO:0000256" key="1">
    <source>
        <dbReference type="SAM" id="MobiDB-lite"/>
    </source>
</evidence>
<evidence type="ECO:0000256" key="2">
    <source>
        <dbReference type="SAM" id="Phobius"/>
    </source>
</evidence>
<dbReference type="EMBL" id="JANRMI010000004">
    <property type="protein sequence ID" value="MDG0817503.1"/>
    <property type="molecule type" value="Genomic_DNA"/>
</dbReference>
<feature type="transmembrane region" description="Helical" evidence="2">
    <location>
        <begin position="12"/>
        <end position="35"/>
    </location>
</feature>
<feature type="region of interest" description="Disordered" evidence="1">
    <location>
        <begin position="142"/>
        <end position="165"/>
    </location>
</feature>
<gene>
    <name evidence="3" type="ORF">NWE73_14070</name>
</gene>
<keyword evidence="2" id="KW-0472">Membrane</keyword>
<comment type="caution">
    <text evidence="3">The sequence shown here is derived from an EMBL/GenBank/DDBJ whole genome shotgun (WGS) entry which is preliminary data.</text>
</comment>
<keyword evidence="2" id="KW-1133">Transmembrane helix</keyword>
<evidence type="ECO:0000313" key="3">
    <source>
        <dbReference type="EMBL" id="MDG0817503.1"/>
    </source>
</evidence>
<proteinExistence type="predicted"/>
<sequence length="275" mass="30696">MGQKAKWLQDERYIRIAGALLMVSPIMNLLVSVALNSNVVDKWSLKNLFAAFMLASGLAWLGRISNFVVGFLMFRGKNTAWVPVLAILGFTIAKNFITFKQDYQTNHFQAISSLLINILLFLLVFESEYRLNKELNNKLQAARARQGGANTNPSTTKSPTTKEAPLTASVAANIKKATPLDFSYQKPASSPAPQKSFIIKKRMPIEFAGHGKIAEVIHCTEDELWLKPTNHLPNDIHKKTVTLEDPKQGGKIRLKFSGIRDDSTLVFRLVPDQKA</sequence>
<feature type="transmembrane region" description="Helical" evidence="2">
    <location>
        <begin position="109"/>
        <end position="125"/>
    </location>
</feature>
<feature type="transmembrane region" description="Helical" evidence="2">
    <location>
        <begin position="80"/>
        <end position="97"/>
    </location>
</feature>
<dbReference type="Proteomes" id="UP001152321">
    <property type="component" value="Unassembled WGS sequence"/>
</dbReference>
<keyword evidence="4" id="KW-1185">Reference proteome</keyword>
<reference evidence="3" key="1">
    <citation type="submission" date="2022-08" db="EMBL/GenBank/DDBJ databases">
        <title>Novel Bdellovibrio Species Isolated from Svalbard: Designation Bdellovibrio svalbardensis.</title>
        <authorList>
            <person name="Mitchell R.J."/>
            <person name="Choi S.Y."/>
        </authorList>
    </citation>
    <scope>NUCLEOTIDE SEQUENCE</scope>
    <source>
        <strain evidence="3">PAP01</strain>
    </source>
</reference>
<accession>A0ABT6DQR5</accession>
<keyword evidence="2" id="KW-0812">Transmembrane</keyword>
<dbReference type="RefSeq" id="WP_277578976.1">
    <property type="nucleotide sequence ID" value="NZ_JANRMI010000004.1"/>
</dbReference>
<organism evidence="3 4">
    <name type="scientific">Bdellovibrio svalbardensis</name>
    <dbReference type="NCBI Taxonomy" id="2972972"/>
    <lineage>
        <taxon>Bacteria</taxon>
        <taxon>Pseudomonadati</taxon>
        <taxon>Bdellovibrionota</taxon>
        <taxon>Bdellovibrionia</taxon>
        <taxon>Bdellovibrionales</taxon>
        <taxon>Pseudobdellovibrionaceae</taxon>
        <taxon>Bdellovibrio</taxon>
    </lineage>
</organism>
<evidence type="ECO:0000313" key="4">
    <source>
        <dbReference type="Proteomes" id="UP001152321"/>
    </source>
</evidence>
<protein>
    <submittedName>
        <fullName evidence="3">Uncharacterized protein</fullName>
    </submittedName>
</protein>